<keyword evidence="2" id="KW-1185">Reference proteome</keyword>
<name>A0ACC2U957_9FUNG</name>
<evidence type="ECO:0000313" key="1">
    <source>
        <dbReference type="EMBL" id="KAJ9083081.1"/>
    </source>
</evidence>
<sequence length="115" mass="12154">MKPPLTPKLTVSSPHTSDVSGQSSQFLGGLYLSLSGLIESALPATGPWAMAGKALSYMVKLDPIIWWTMLIPASASAPPFSEGESKSSWYHETPSLVGRKSTTSTSSINNDKAKG</sequence>
<dbReference type="EMBL" id="QTSX02001179">
    <property type="protein sequence ID" value="KAJ9083081.1"/>
    <property type="molecule type" value="Genomic_DNA"/>
</dbReference>
<protein>
    <submittedName>
        <fullName evidence="1">Uncharacterized protein</fullName>
    </submittedName>
</protein>
<comment type="caution">
    <text evidence="1">The sequence shown here is derived from an EMBL/GenBank/DDBJ whole genome shotgun (WGS) entry which is preliminary data.</text>
</comment>
<gene>
    <name evidence="1" type="ORF">DSO57_1038270</name>
</gene>
<proteinExistence type="predicted"/>
<organism evidence="1 2">
    <name type="scientific">Entomophthora muscae</name>
    <dbReference type="NCBI Taxonomy" id="34485"/>
    <lineage>
        <taxon>Eukaryota</taxon>
        <taxon>Fungi</taxon>
        <taxon>Fungi incertae sedis</taxon>
        <taxon>Zoopagomycota</taxon>
        <taxon>Entomophthoromycotina</taxon>
        <taxon>Entomophthoromycetes</taxon>
        <taxon>Entomophthorales</taxon>
        <taxon>Entomophthoraceae</taxon>
        <taxon>Entomophthora</taxon>
    </lineage>
</organism>
<reference evidence="1" key="1">
    <citation type="submission" date="2022-04" db="EMBL/GenBank/DDBJ databases">
        <title>Genome of the entomopathogenic fungus Entomophthora muscae.</title>
        <authorList>
            <person name="Elya C."/>
            <person name="Lovett B.R."/>
            <person name="Lee E."/>
            <person name="Macias A.M."/>
            <person name="Hajek A.E."/>
            <person name="De Bivort B.L."/>
            <person name="Kasson M.T."/>
            <person name="De Fine Licht H.H."/>
            <person name="Stajich J.E."/>
        </authorList>
    </citation>
    <scope>NUCLEOTIDE SEQUENCE</scope>
    <source>
        <strain evidence="1">Berkeley</strain>
    </source>
</reference>
<evidence type="ECO:0000313" key="2">
    <source>
        <dbReference type="Proteomes" id="UP001165960"/>
    </source>
</evidence>
<accession>A0ACC2U957</accession>
<dbReference type="Proteomes" id="UP001165960">
    <property type="component" value="Unassembled WGS sequence"/>
</dbReference>